<dbReference type="Pfam" id="PF02410">
    <property type="entry name" value="RsfS"/>
    <property type="match status" value="1"/>
</dbReference>
<keyword evidence="2" id="KW-0678">Repressor</keyword>
<comment type="similarity">
    <text evidence="1 2">Belongs to the Iojap/RsfS family.</text>
</comment>
<dbReference type="NCBIfam" id="TIGR00090">
    <property type="entry name" value="rsfS_iojap_ybeB"/>
    <property type="match status" value="1"/>
</dbReference>
<dbReference type="Gene3D" id="3.30.460.10">
    <property type="entry name" value="Beta Polymerase, domain 2"/>
    <property type="match status" value="1"/>
</dbReference>
<proteinExistence type="inferred from homology"/>
<dbReference type="Proteomes" id="UP000191931">
    <property type="component" value="Unassembled WGS sequence"/>
</dbReference>
<dbReference type="EMBL" id="FWEV01000076">
    <property type="protein sequence ID" value="SLM29077.1"/>
    <property type="molecule type" value="Genomic_DNA"/>
</dbReference>
<protein>
    <recommendedName>
        <fullName evidence="2">Ribosomal silencing factor RsfS</fullName>
    </recommendedName>
</protein>
<dbReference type="GO" id="GO:0043023">
    <property type="term" value="F:ribosomal large subunit binding"/>
    <property type="evidence" value="ECO:0007669"/>
    <property type="project" value="TreeGrafter"/>
</dbReference>
<gene>
    <name evidence="2" type="primary">rsfS</name>
    <name evidence="4" type="ORF">MTBBW1_1670093</name>
</gene>
<dbReference type="GO" id="GO:0042256">
    <property type="term" value="P:cytosolic ribosome assembly"/>
    <property type="evidence" value="ECO:0007669"/>
    <property type="project" value="UniProtKB-UniRule"/>
</dbReference>
<dbReference type="HAMAP" id="MF_01477">
    <property type="entry name" value="Iojap_RsfS"/>
    <property type="match status" value="1"/>
</dbReference>
<dbReference type="STRING" id="1246637.MTBBW1_1670093"/>
<evidence type="ECO:0000256" key="3">
    <source>
        <dbReference type="SAM" id="MobiDB-lite"/>
    </source>
</evidence>
<accession>A0A1W1H9B7</accession>
<name>A0A1W1H9B7_9BACT</name>
<evidence type="ECO:0000313" key="5">
    <source>
        <dbReference type="Proteomes" id="UP000191931"/>
    </source>
</evidence>
<dbReference type="SUPFAM" id="SSF81301">
    <property type="entry name" value="Nucleotidyltransferase"/>
    <property type="match status" value="1"/>
</dbReference>
<dbReference type="GO" id="GO:0005737">
    <property type="term" value="C:cytoplasm"/>
    <property type="evidence" value="ECO:0007669"/>
    <property type="project" value="UniProtKB-SubCell"/>
</dbReference>
<keyword evidence="5" id="KW-1185">Reference proteome</keyword>
<comment type="function">
    <text evidence="2">Functions as a ribosomal silencing factor. Interacts with ribosomal protein uL14 (rplN), blocking formation of intersubunit bridge B8. Prevents association of the 30S and 50S ribosomal subunits and the formation of functional ribosomes, thus repressing translation.</text>
</comment>
<reference evidence="4 5" key="1">
    <citation type="submission" date="2017-03" db="EMBL/GenBank/DDBJ databases">
        <authorList>
            <person name="Afonso C.L."/>
            <person name="Miller P.J."/>
            <person name="Scott M.A."/>
            <person name="Spackman E."/>
            <person name="Goraichik I."/>
            <person name="Dimitrov K.M."/>
            <person name="Suarez D.L."/>
            <person name="Swayne D.E."/>
        </authorList>
    </citation>
    <scope>NUCLEOTIDE SEQUENCE [LARGE SCALE GENOMIC DNA]</scope>
    <source>
        <strain evidence="4">PRJEB14757</strain>
    </source>
</reference>
<feature type="region of interest" description="Disordered" evidence="3">
    <location>
        <begin position="1"/>
        <end position="46"/>
    </location>
</feature>
<evidence type="ECO:0000256" key="1">
    <source>
        <dbReference type="ARBA" id="ARBA00010574"/>
    </source>
</evidence>
<comment type="subunit">
    <text evidence="2">Interacts with ribosomal protein uL14 (rplN).</text>
</comment>
<keyword evidence="2" id="KW-0810">Translation regulation</keyword>
<keyword evidence="2" id="KW-0963">Cytoplasm</keyword>
<organism evidence="4 5">
    <name type="scientific">Desulfamplus magnetovallimortis</name>
    <dbReference type="NCBI Taxonomy" id="1246637"/>
    <lineage>
        <taxon>Bacteria</taxon>
        <taxon>Pseudomonadati</taxon>
        <taxon>Thermodesulfobacteriota</taxon>
        <taxon>Desulfobacteria</taxon>
        <taxon>Desulfobacterales</taxon>
        <taxon>Desulfobacteraceae</taxon>
        <taxon>Desulfamplus</taxon>
    </lineage>
</organism>
<dbReference type="InterPro" id="IPR043519">
    <property type="entry name" value="NT_sf"/>
</dbReference>
<sequence>MTTEYKEVLMESEENELTKEANPGLSAHQSAKNDSAGKKDSNNDESSILKSRLSPFIREIAKRKALNITAIDVRELTSYADVIVVVTASSQRQAASIAEHLYTEMKKTGNMPLGVEGLKEGNWALLDFGDIIIHIFNKETCDFYNIEGLWSDAPRLELLDIAEA</sequence>
<dbReference type="GO" id="GO:0017148">
    <property type="term" value="P:negative regulation of translation"/>
    <property type="evidence" value="ECO:0007669"/>
    <property type="project" value="UniProtKB-UniRule"/>
</dbReference>
<dbReference type="PANTHER" id="PTHR21043:SF0">
    <property type="entry name" value="MITOCHONDRIAL ASSEMBLY OF RIBOSOMAL LARGE SUBUNIT PROTEIN 1"/>
    <property type="match status" value="1"/>
</dbReference>
<dbReference type="GO" id="GO:0090071">
    <property type="term" value="P:negative regulation of ribosome biogenesis"/>
    <property type="evidence" value="ECO:0007669"/>
    <property type="project" value="UniProtKB-UniRule"/>
</dbReference>
<evidence type="ECO:0000313" key="4">
    <source>
        <dbReference type="EMBL" id="SLM29077.1"/>
    </source>
</evidence>
<dbReference type="AlphaFoldDB" id="A0A1W1H9B7"/>
<evidence type="ECO:0000256" key="2">
    <source>
        <dbReference type="HAMAP-Rule" id="MF_01477"/>
    </source>
</evidence>
<comment type="subcellular location">
    <subcellularLocation>
        <location evidence="2">Cytoplasm</location>
    </subcellularLocation>
</comment>
<dbReference type="InterPro" id="IPR004394">
    <property type="entry name" value="Iojap/RsfS/C7orf30"/>
</dbReference>
<dbReference type="PANTHER" id="PTHR21043">
    <property type="entry name" value="IOJAP SUPERFAMILY ORTHOLOG"/>
    <property type="match status" value="1"/>
</dbReference>